<evidence type="ECO:0000256" key="5">
    <source>
        <dbReference type="RuleBase" id="RU910714"/>
    </source>
</evidence>
<dbReference type="Pfam" id="PF03446">
    <property type="entry name" value="NAD_binding_2"/>
    <property type="match status" value="1"/>
</dbReference>
<dbReference type="NCBIfam" id="TIGR01692">
    <property type="entry name" value="HIBADH"/>
    <property type="match status" value="1"/>
</dbReference>
<feature type="domain" description="6-phosphogluconate dehydrogenase NADP-binding" evidence="7">
    <location>
        <begin position="21"/>
        <end position="183"/>
    </location>
</feature>
<dbReference type="EMBL" id="BMJI01000017">
    <property type="protein sequence ID" value="GGC95897.1"/>
    <property type="molecule type" value="Genomic_DNA"/>
</dbReference>
<evidence type="ECO:0000256" key="6">
    <source>
        <dbReference type="SAM" id="MobiDB-lite"/>
    </source>
</evidence>
<evidence type="ECO:0000256" key="2">
    <source>
        <dbReference type="ARBA" id="ARBA00022456"/>
    </source>
</evidence>
<dbReference type="InterPro" id="IPR015815">
    <property type="entry name" value="HIBADH-related"/>
</dbReference>
<dbReference type="InterPro" id="IPR002204">
    <property type="entry name" value="3-OH-isobutyrate_DH-rel_CS"/>
</dbReference>
<keyword evidence="2 5" id="KW-0101">Branched-chain amino acid catabolism</keyword>
<evidence type="ECO:0000313" key="9">
    <source>
        <dbReference type="EMBL" id="GGC95897.1"/>
    </source>
</evidence>
<comment type="pathway">
    <text evidence="5">Amino-acid degradation; L-valine degradation.</text>
</comment>
<reference evidence="10" key="1">
    <citation type="journal article" date="2019" name="Int. J. Syst. Evol. Microbiol.">
        <title>The Global Catalogue of Microorganisms (GCM) 10K type strain sequencing project: providing services to taxonomists for standard genome sequencing and annotation.</title>
        <authorList>
            <consortium name="The Broad Institute Genomics Platform"/>
            <consortium name="The Broad Institute Genome Sequencing Center for Infectious Disease"/>
            <person name="Wu L."/>
            <person name="Ma J."/>
        </authorList>
    </citation>
    <scope>NUCLEOTIDE SEQUENCE [LARGE SCALE GENOMIC DNA]</scope>
    <source>
        <strain evidence="10">CGMCC 1.15480</strain>
    </source>
</reference>
<dbReference type="InterPro" id="IPR029154">
    <property type="entry name" value="HIBADH-like_NADP-bd"/>
</dbReference>
<evidence type="ECO:0000256" key="1">
    <source>
        <dbReference type="ARBA" id="ARBA00009080"/>
    </source>
</evidence>
<evidence type="ECO:0000259" key="8">
    <source>
        <dbReference type="Pfam" id="PF14833"/>
    </source>
</evidence>
<dbReference type="PROSITE" id="PS00895">
    <property type="entry name" value="3_HYDROXYISOBUT_DH"/>
    <property type="match status" value="1"/>
</dbReference>
<dbReference type="Gene3D" id="1.10.1040.10">
    <property type="entry name" value="N-(1-d-carboxylethyl)-l-norvaline Dehydrogenase, domain 2"/>
    <property type="match status" value="1"/>
</dbReference>
<dbReference type="SUPFAM" id="SSF51735">
    <property type="entry name" value="NAD(P)-binding Rossmann-fold domains"/>
    <property type="match status" value="1"/>
</dbReference>
<evidence type="ECO:0000259" key="7">
    <source>
        <dbReference type="Pfam" id="PF03446"/>
    </source>
</evidence>
<gene>
    <name evidence="9" type="ORF">GCM10011512_23650</name>
</gene>
<keyword evidence="10" id="KW-1185">Reference proteome</keyword>
<dbReference type="SUPFAM" id="SSF48179">
    <property type="entry name" value="6-phosphogluconate dehydrogenase C-terminal domain-like"/>
    <property type="match status" value="1"/>
</dbReference>
<dbReference type="RefSeq" id="WP_188668630.1">
    <property type="nucleotide sequence ID" value="NZ_BMJI01000017.1"/>
</dbReference>
<keyword evidence="4 5" id="KW-0520">NAD</keyword>
<dbReference type="PANTHER" id="PTHR22981:SF7">
    <property type="entry name" value="3-HYDROXYISOBUTYRATE DEHYDROGENASE, MITOCHONDRIAL"/>
    <property type="match status" value="1"/>
</dbReference>
<dbReference type="EC" id="1.1.1.31" evidence="5"/>
<dbReference type="InterPro" id="IPR036291">
    <property type="entry name" value="NAD(P)-bd_dom_sf"/>
</dbReference>
<evidence type="ECO:0000313" key="10">
    <source>
        <dbReference type="Proteomes" id="UP000597761"/>
    </source>
</evidence>
<dbReference type="InterPro" id="IPR006115">
    <property type="entry name" value="6PGDH_NADP-bd"/>
</dbReference>
<sequence>MTDTTPTPSAATGPAPAKAGRIAFLGLGHMGLPMAANLVAAGYDVAGYDVVPAAVDAARAAGIPTAESALDAAAGARIVLTMFPSGAHLLRAYLGGPAEPGLLAQADPGTLFLDCSTITVEESREAADAALAAGHRSADAPVSGGVVGAEAGTLTFMVGADEADLPQLMPLLEVMGRKIVHCGGHGAGQAAKICNNMILGASMIVSSEAFVLGEKLGLSHQALFDVISTASGQCWAVTTNCPVPGPVPTSPANRDYRPGFAGALMAKDLGLALAALQSTGVAAEIGPAAAAIYQRYAAGEGATRDFSGIITDIRHASAGGPAAAGDGTAGDGPAGDDAVAADDSVGG</sequence>
<feature type="region of interest" description="Disordered" evidence="6">
    <location>
        <begin position="318"/>
        <end position="347"/>
    </location>
</feature>
<comment type="catalytic activity">
    <reaction evidence="5">
        <text>3-hydroxy-2-methylpropanoate + NAD(+) = 2-methyl-3-oxopropanoate + NADH + H(+)</text>
        <dbReference type="Rhea" id="RHEA:17681"/>
        <dbReference type="ChEBI" id="CHEBI:11805"/>
        <dbReference type="ChEBI" id="CHEBI:15378"/>
        <dbReference type="ChEBI" id="CHEBI:57540"/>
        <dbReference type="ChEBI" id="CHEBI:57700"/>
        <dbReference type="ChEBI" id="CHEBI:57945"/>
        <dbReference type="EC" id="1.1.1.31"/>
    </reaction>
</comment>
<feature type="compositionally biased region" description="Low complexity" evidence="6">
    <location>
        <begin position="335"/>
        <end position="347"/>
    </location>
</feature>
<accession>A0ABQ1PEW4</accession>
<feature type="domain" description="3-hydroxyisobutyrate dehydrogenase-like NAD-binding" evidence="8">
    <location>
        <begin position="186"/>
        <end position="310"/>
    </location>
</feature>
<dbReference type="Pfam" id="PF14833">
    <property type="entry name" value="NAD_binding_11"/>
    <property type="match status" value="1"/>
</dbReference>
<protein>
    <recommendedName>
        <fullName evidence="5">3-hydroxyisobutyrate dehydrogenase</fullName>
        <shortName evidence="5">HIBADH</shortName>
        <ecNumber evidence="5">1.1.1.31</ecNumber>
    </recommendedName>
</protein>
<dbReference type="InterPro" id="IPR008927">
    <property type="entry name" value="6-PGluconate_DH-like_C_sf"/>
</dbReference>
<name>A0ABQ1PEW4_9MICC</name>
<evidence type="ECO:0000256" key="4">
    <source>
        <dbReference type="ARBA" id="ARBA00023027"/>
    </source>
</evidence>
<dbReference type="Gene3D" id="3.40.50.720">
    <property type="entry name" value="NAD(P)-binding Rossmann-like Domain"/>
    <property type="match status" value="1"/>
</dbReference>
<comment type="caution">
    <text evidence="9">The sequence shown here is derived from an EMBL/GenBank/DDBJ whole genome shotgun (WGS) entry which is preliminary data.</text>
</comment>
<dbReference type="InterPro" id="IPR011548">
    <property type="entry name" value="HIBADH"/>
</dbReference>
<evidence type="ECO:0000256" key="3">
    <source>
        <dbReference type="ARBA" id="ARBA00023002"/>
    </source>
</evidence>
<organism evidence="9 10">
    <name type="scientific">Tersicoccus solisilvae</name>
    <dbReference type="NCBI Taxonomy" id="1882339"/>
    <lineage>
        <taxon>Bacteria</taxon>
        <taxon>Bacillati</taxon>
        <taxon>Actinomycetota</taxon>
        <taxon>Actinomycetes</taxon>
        <taxon>Micrococcales</taxon>
        <taxon>Micrococcaceae</taxon>
        <taxon>Tersicoccus</taxon>
    </lineage>
</organism>
<dbReference type="PANTHER" id="PTHR22981">
    <property type="entry name" value="3-HYDROXYISOBUTYRATE DEHYDROGENASE-RELATED"/>
    <property type="match status" value="1"/>
</dbReference>
<dbReference type="PIRSF" id="PIRSF000103">
    <property type="entry name" value="HIBADH"/>
    <property type="match status" value="1"/>
</dbReference>
<dbReference type="Proteomes" id="UP000597761">
    <property type="component" value="Unassembled WGS sequence"/>
</dbReference>
<comment type="similarity">
    <text evidence="1 5">Belongs to the HIBADH-related family.</text>
</comment>
<dbReference type="InterPro" id="IPR013328">
    <property type="entry name" value="6PGD_dom2"/>
</dbReference>
<proteinExistence type="inferred from homology"/>
<keyword evidence="3 5" id="KW-0560">Oxidoreductase</keyword>